<dbReference type="PATRIC" id="fig|1232683.4.peg.1997"/>
<dbReference type="Pfam" id="PF00126">
    <property type="entry name" value="HTH_1"/>
    <property type="match status" value="1"/>
</dbReference>
<dbReference type="RefSeq" id="WP_036187338.1">
    <property type="nucleotide sequence ID" value="NZ_JMQN01000029.1"/>
</dbReference>
<keyword evidence="3" id="KW-0238">DNA-binding</keyword>
<dbReference type="InterPro" id="IPR036390">
    <property type="entry name" value="WH_DNA-bd_sf"/>
</dbReference>
<evidence type="ECO:0000256" key="1">
    <source>
        <dbReference type="ARBA" id="ARBA00009437"/>
    </source>
</evidence>
<keyword evidence="4" id="KW-0804">Transcription</keyword>
<evidence type="ECO:0000313" key="7">
    <source>
        <dbReference type="Proteomes" id="UP000028252"/>
    </source>
</evidence>
<organism evidence="6 7">
    <name type="scientific">Marinobacterium lacunae</name>
    <dbReference type="NCBI Taxonomy" id="1232683"/>
    <lineage>
        <taxon>Bacteria</taxon>
        <taxon>Pseudomonadati</taxon>
        <taxon>Pseudomonadota</taxon>
        <taxon>Gammaproteobacteria</taxon>
        <taxon>Oceanospirillales</taxon>
        <taxon>Oceanospirillaceae</taxon>
        <taxon>Marinobacterium</taxon>
    </lineage>
</organism>
<comment type="similarity">
    <text evidence="1">Belongs to the LysR transcriptional regulatory family.</text>
</comment>
<dbReference type="InterPro" id="IPR005119">
    <property type="entry name" value="LysR_subst-bd"/>
</dbReference>
<dbReference type="EMBL" id="JMQN01000029">
    <property type="protein sequence ID" value="KEA63736.1"/>
    <property type="molecule type" value="Genomic_DNA"/>
</dbReference>
<name>A0A081FYY1_9GAMM</name>
<dbReference type="PRINTS" id="PR00039">
    <property type="entry name" value="HTHLYSR"/>
</dbReference>
<evidence type="ECO:0000256" key="4">
    <source>
        <dbReference type="ARBA" id="ARBA00023163"/>
    </source>
</evidence>
<dbReference type="AlphaFoldDB" id="A0A081FYY1"/>
<dbReference type="Pfam" id="PF03466">
    <property type="entry name" value="LysR_substrate"/>
    <property type="match status" value="1"/>
</dbReference>
<dbReference type="GO" id="GO:0006351">
    <property type="term" value="P:DNA-templated transcription"/>
    <property type="evidence" value="ECO:0007669"/>
    <property type="project" value="TreeGrafter"/>
</dbReference>
<feature type="domain" description="HTH lysR-type" evidence="5">
    <location>
        <begin position="10"/>
        <end position="67"/>
    </location>
</feature>
<dbReference type="Gene3D" id="1.10.10.10">
    <property type="entry name" value="Winged helix-like DNA-binding domain superfamily/Winged helix DNA-binding domain"/>
    <property type="match status" value="1"/>
</dbReference>
<evidence type="ECO:0000259" key="5">
    <source>
        <dbReference type="PROSITE" id="PS50931"/>
    </source>
</evidence>
<evidence type="ECO:0000256" key="3">
    <source>
        <dbReference type="ARBA" id="ARBA00023125"/>
    </source>
</evidence>
<evidence type="ECO:0000256" key="2">
    <source>
        <dbReference type="ARBA" id="ARBA00023015"/>
    </source>
</evidence>
<evidence type="ECO:0000313" key="6">
    <source>
        <dbReference type="EMBL" id="KEA63736.1"/>
    </source>
</evidence>
<dbReference type="PANTHER" id="PTHR30537">
    <property type="entry name" value="HTH-TYPE TRANSCRIPTIONAL REGULATOR"/>
    <property type="match status" value="1"/>
</dbReference>
<keyword evidence="7" id="KW-1185">Reference proteome</keyword>
<dbReference type="CDD" id="cd08422">
    <property type="entry name" value="PBP2_CrgA_like"/>
    <property type="match status" value="1"/>
</dbReference>
<dbReference type="GO" id="GO:0043565">
    <property type="term" value="F:sequence-specific DNA binding"/>
    <property type="evidence" value="ECO:0007669"/>
    <property type="project" value="TreeGrafter"/>
</dbReference>
<dbReference type="eggNOG" id="COG0583">
    <property type="taxonomic scope" value="Bacteria"/>
</dbReference>
<sequence length="315" mass="35033">MKTTTLNSPDRIELLQTFVRIVESGSLSAAAAQLGTTQPTVSRRLQALEARLGCKLILRTTHAMKLTDDGERCYAHAKSLIECWNTLEDDLLNANDEPVGTLRVRAPHAFGQEQLLTPLTDFLTRYSRMSVDWMLNDHSPDFINDGLDCAIHVGEIHDSSAVAVLLAEVPRIVVASPALLARHRALEEVEDLASLPWVALSTFYRNSLALQSEQHQRSCELTFTPKLCTDSLYALRNAILSGIGVGVVSSWIVTDDIASGKLVRLFPQWCAAPLPVYLQYPYASYYPARLRKFLELVKDAMSNLAGTRPPTQKWQ</sequence>
<dbReference type="STRING" id="1232683.ADIMK_2038"/>
<protein>
    <submittedName>
        <fullName evidence="6">Transcriptional regulator, LysR family</fullName>
    </submittedName>
</protein>
<proteinExistence type="inferred from homology"/>
<gene>
    <name evidence="6" type="ORF">ADIMK_2038</name>
</gene>
<keyword evidence="2" id="KW-0805">Transcription regulation</keyword>
<dbReference type="InterPro" id="IPR058163">
    <property type="entry name" value="LysR-type_TF_proteobact-type"/>
</dbReference>
<dbReference type="InterPro" id="IPR036388">
    <property type="entry name" value="WH-like_DNA-bd_sf"/>
</dbReference>
<dbReference type="PROSITE" id="PS50931">
    <property type="entry name" value="HTH_LYSR"/>
    <property type="match status" value="1"/>
</dbReference>
<dbReference type="PANTHER" id="PTHR30537:SF5">
    <property type="entry name" value="HTH-TYPE TRANSCRIPTIONAL ACTIVATOR TTDR-RELATED"/>
    <property type="match status" value="1"/>
</dbReference>
<dbReference type="Proteomes" id="UP000028252">
    <property type="component" value="Unassembled WGS sequence"/>
</dbReference>
<dbReference type="SUPFAM" id="SSF46785">
    <property type="entry name" value="Winged helix' DNA-binding domain"/>
    <property type="match status" value="1"/>
</dbReference>
<reference evidence="6 7" key="1">
    <citation type="submission" date="2014-04" db="EMBL/GenBank/DDBJ databases">
        <title>Marinobacterium kochiensis sp. nov., isolated from sediment sample collected from Kochi backwaters in Kerala, India.</title>
        <authorList>
            <person name="Singh A."/>
            <person name="Pinnaka A.K."/>
        </authorList>
    </citation>
    <scope>NUCLEOTIDE SEQUENCE [LARGE SCALE GENOMIC DNA]</scope>
    <source>
        <strain evidence="6 7">AK27</strain>
    </source>
</reference>
<accession>A0A081FYY1</accession>
<dbReference type="SUPFAM" id="SSF53850">
    <property type="entry name" value="Periplasmic binding protein-like II"/>
    <property type="match status" value="1"/>
</dbReference>
<dbReference type="OrthoDB" id="9815676at2"/>
<comment type="caution">
    <text evidence="6">The sequence shown here is derived from an EMBL/GenBank/DDBJ whole genome shotgun (WGS) entry which is preliminary data.</text>
</comment>
<dbReference type="GO" id="GO:0003700">
    <property type="term" value="F:DNA-binding transcription factor activity"/>
    <property type="evidence" value="ECO:0007669"/>
    <property type="project" value="InterPro"/>
</dbReference>
<dbReference type="FunFam" id="1.10.10.10:FF:000001">
    <property type="entry name" value="LysR family transcriptional regulator"/>
    <property type="match status" value="1"/>
</dbReference>
<dbReference type="Gene3D" id="3.40.190.290">
    <property type="match status" value="1"/>
</dbReference>
<dbReference type="InterPro" id="IPR000847">
    <property type="entry name" value="LysR_HTH_N"/>
</dbReference>